<evidence type="ECO:0000313" key="2">
    <source>
        <dbReference type="Proteomes" id="UP001228049"/>
    </source>
</evidence>
<accession>A0AAD9ESM0</accession>
<keyword evidence="2" id="KW-1185">Reference proteome</keyword>
<dbReference type="Proteomes" id="UP001228049">
    <property type="component" value="Unassembled WGS sequence"/>
</dbReference>
<reference evidence="1" key="1">
    <citation type="submission" date="2023-04" db="EMBL/GenBank/DDBJ databases">
        <title>Chromosome-level genome of Chaenocephalus aceratus.</title>
        <authorList>
            <person name="Park H."/>
        </authorList>
    </citation>
    <scope>NUCLEOTIDE SEQUENCE</scope>
    <source>
        <strain evidence="1">DE</strain>
        <tissue evidence="1">Muscle</tissue>
    </source>
</reference>
<dbReference type="EMBL" id="JASDAP010000025">
    <property type="protein sequence ID" value="KAK1879918.1"/>
    <property type="molecule type" value="Genomic_DNA"/>
</dbReference>
<gene>
    <name evidence="1" type="ORF">KUDE01_025448</name>
</gene>
<evidence type="ECO:0000313" key="1">
    <source>
        <dbReference type="EMBL" id="KAK1879918.1"/>
    </source>
</evidence>
<protein>
    <submittedName>
        <fullName evidence="1">WASH complex subunit 2</fullName>
    </submittedName>
</protein>
<proteinExistence type="predicted"/>
<comment type="caution">
    <text evidence="1">The sequence shown here is derived from an EMBL/GenBank/DDBJ whole genome shotgun (WGS) entry which is preliminary data.</text>
</comment>
<sequence>MERLNQMNGRFMFKAPLLMARKKKPKEKAAACVQSEEAVVKEPPCHSVRKRKRRPLKAAVETVTAATSQKSMVSTCRTDAELSSNVLALLQHPEV</sequence>
<feature type="non-terminal residue" evidence="1">
    <location>
        <position position="1"/>
    </location>
</feature>
<dbReference type="AlphaFoldDB" id="A0AAD9ESM0"/>
<name>A0AAD9ESM0_DISEL</name>
<organism evidence="1 2">
    <name type="scientific">Dissostichus eleginoides</name>
    <name type="common">Patagonian toothfish</name>
    <name type="synonym">Dissostichus amissus</name>
    <dbReference type="NCBI Taxonomy" id="100907"/>
    <lineage>
        <taxon>Eukaryota</taxon>
        <taxon>Metazoa</taxon>
        <taxon>Chordata</taxon>
        <taxon>Craniata</taxon>
        <taxon>Vertebrata</taxon>
        <taxon>Euteleostomi</taxon>
        <taxon>Actinopterygii</taxon>
        <taxon>Neopterygii</taxon>
        <taxon>Teleostei</taxon>
        <taxon>Neoteleostei</taxon>
        <taxon>Acanthomorphata</taxon>
        <taxon>Eupercaria</taxon>
        <taxon>Perciformes</taxon>
        <taxon>Notothenioidei</taxon>
        <taxon>Nototheniidae</taxon>
        <taxon>Dissostichus</taxon>
    </lineage>
</organism>